<dbReference type="InterPro" id="IPR011034">
    <property type="entry name" value="Formyl_transferase-like_C_sf"/>
</dbReference>
<dbReference type="GO" id="GO:0003677">
    <property type="term" value="F:DNA binding"/>
    <property type="evidence" value="ECO:0007669"/>
    <property type="project" value="InterPro"/>
</dbReference>
<keyword evidence="4 5" id="KW-0234">DNA repair</keyword>
<evidence type="ECO:0000256" key="5">
    <source>
        <dbReference type="HAMAP-Rule" id="MF_00527"/>
    </source>
</evidence>
<evidence type="ECO:0000256" key="4">
    <source>
        <dbReference type="ARBA" id="ARBA00023204"/>
    </source>
</evidence>
<organism evidence="6 7">
    <name type="scientific">Profundicola chukchiensis</name>
    <dbReference type="NCBI Taxonomy" id="2961959"/>
    <lineage>
        <taxon>Bacteria</taxon>
        <taxon>Pseudomonadati</taxon>
        <taxon>Bacteroidota</taxon>
        <taxon>Flavobacteriia</taxon>
        <taxon>Flavobacteriales</taxon>
        <taxon>Weeksellaceae</taxon>
        <taxon>Profundicola</taxon>
    </lineage>
</organism>
<protein>
    <recommendedName>
        <fullName evidence="5">Putative 3-methyladenine DNA glycosylase</fullName>
        <ecNumber evidence="5">3.2.2.-</ecNumber>
    </recommendedName>
</protein>
<dbReference type="InterPro" id="IPR003180">
    <property type="entry name" value="MPG"/>
</dbReference>
<dbReference type="Gene3D" id="3.10.300.10">
    <property type="entry name" value="Methylpurine-DNA glycosylase (MPG)"/>
    <property type="match status" value="1"/>
</dbReference>
<dbReference type="PANTHER" id="PTHR10429">
    <property type="entry name" value="DNA-3-METHYLADENINE GLYCOSYLASE"/>
    <property type="match status" value="1"/>
</dbReference>
<keyword evidence="3 5" id="KW-0378">Hydrolase</keyword>
<comment type="similarity">
    <text evidence="1 5">Belongs to the DNA glycosylase MPG family.</text>
</comment>
<dbReference type="Pfam" id="PF02245">
    <property type="entry name" value="Pur_DNA_glyco"/>
    <property type="match status" value="1"/>
</dbReference>
<dbReference type="RefSeq" id="WP_304420888.1">
    <property type="nucleotide sequence ID" value="NZ_JANCMU010000005.1"/>
</dbReference>
<evidence type="ECO:0000313" key="7">
    <source>
        <dbReference type="Proteomes" id="UP001152599"/>
    </source>
</evidence>
<comment type="caution">
    <text evidence="6">The sequence shown here is derived from an EMBL/GenBank/DDBJ whole genome shotgun (WGS) entry which is preliminary data.</text>
</comment>
<proteinExistence type="inferred from homology"/>
<gene>
    <name evidence="6" type="ORF">NMK71_08710</name>
</gene>
<dbReference type="InterPro" id="IPR036995">
    <property type="entry name" value="MPG_sf"/>
</dbReference>
<dbReference type="SUPFAM" id="SSF50486">
    <property type="entry name" value="FMT C-terminal domain-like"/>
    <property type="match status" value="1"/>
</dbReference>
<name>A0A9X4MX33_9FLAO</name>
<evidence type="ECO:0000313" key="6">
    <source>
        <dbReference type="EMBL" id="MDG4946493.1"/>
    </source>
</evidence>
<dbReference type="CDD" id="cd00540">
    <property type="entry name" value="AAG"/>
    <property type="match status" value="1"/>
</dbReference>
<evidence type="ECO:0000256" key="2">
    <source>
        <dbReference type="ARBA" id="ARBA00022763"/>
    </source>
</evidence>
<dbReference type="PANTHER" id="PTHR10429:SF0">
    <property type="entry name" value="DNA-3-METHYLADENINE GLYCOSYLASE"/>
    <property type="match status" value="1"/>
</dbReference>
<dbReference type="EMBL" id="JANCMU010000005">
    <property type="protein sequence ID" value="MDG4946493.1"/>
    <property type="molecule type" value="Genomic_DNA"/>
</dbReference>
<dbReference type="AlphaFoldDB" id="A0A9X4MX33"/>
<dbReference type="NCBIfam" id="TIGR00567">
    <property type="entry name" value="3mg"/>
    <property type="match status" value="1"/>
</dbReference>
<dbReference type="GO" id="GO:0006284">
    <property type="term" value="P:base-excision repair"/>
    <property type="evidence" value="ECO:0007669"/>
    <property type="project" value="InterPro"/>
</dbReference>
<dbReference type="FunFam" id="3.10.300.10:FF:000001">
    <property type="entry name" value="Putative 3-methyladenine DNA glycosylase"/>
    <property type="match status" value="1"/>
</dbReference>
<keyword evidence="7" id="KW-1185">Reference proteome</keyword>
<dbReference type="GO" id="GO:0003905">
    <property type="term" value="F:alkylbase DNA N-glycosylase activity"/>
    <property type="evidence" value="ECO:0007669"/>
    <property type="project" value="InterPro"/>
</dbReference>
<reference evidence="6" key="1">
    <citation type="submission" date="2022-07" db="EMBL/GenBank/DDBJ databases">
        <title>Description and genome-wide analysis of Profundicola chukchiensis gen. nov., sp. nov., marine bacteria isolated from bottom sediments of the Chukchi Sea.</title>
        <authorList>
            <person name="Romanenko L."/>
            <person name="Otstavnykh N."/>
            <person name="Kurilenko V."/>
            <person name="Eremeev V."/>
            <person name="Velansky P."/>
            <person name="Mikhailov V."/>
            <person name="Isaeva M."/>
        </authorList>
    </citation>
    <scope>NUCLEOTIDE SEQUENCE</scope>
    <source>
        <strain evidence="6">KMM 9713</strain>
    </source>
</reference>
<keyword evidence="2 5" id="KW-0227">DNA damage</keyword>
<dbReference type="HAMAP" id="MF_00527">
    <property type="entry name" value="3MGH"/>
    <property type="match status" value="1"/>
</dbReference>
<accession>A0A9X4MX33</accession>
<dbReference type="EC" id="3.2.2.-" evidence="5"/>
<dbReference type="Proteomes" id="UP001152599">
    <property type="component" value="Unassembled WGS sequence"/>
</dbReference>
<evidence type="ECO:0000256" key="3">
    <source>
        <dbReference type="ARBA" id="ARBA00022801"/>
    </source>
</evidence>
<evidence type="ECO:0000256" key="1">
    <source>
        <dbReference type="ARBA" id="ARBA00009232"/>
    </source>
</evidence>
<sequence length="203" mass="22921">MNHSKLSTSFYQQNDVVQIAKDLLGKKLCTNINNEFTSGIIVETEAYRAPEDPASHAFNNRFTPRTKAFYELGGISYVYLIYGVYKLFNVITNVEGIPHAVLIRAIEPVDGIDIMLKRRNLKHVKRNLTGGPGLSSMALGIELEHNYESLQEDLIWIEDALKVDDSEIIASARVGLGKSVPEPYYSMPWRFRIKDNPFTSPAK</sequence>